<reference evidence="2 3" key="1">
    <citation type="submission" date="2018-01" db="EMBL/GenBank/DDBJ databases">
        <title>Successful Treatment of Persistent Burkholderia cepacia Bacteremia with Ceftazidime-Avibactam.</title>
        <authorList>
            <person name="Tamma P."/>
            <person name="Fan Y."/>
            <person name="Bergman Y."/>
            <person name="Sick-Samuels A."/>
            <person name="Hsu A."/>
            <person name="Timp W."/>
            <person name="Simner P."/>
        </authorList>
    </citation>
    <scope>NUCLEOTIDE SEQUENCE [LARGE SCALE GENOMIC DNA]</scope>
    <source>
        <strain evidence="2 3">170816</strain>
    </source>
</reference>
<accession>A0A2S5E6S5</accession>
<gene>
    <name evidence="2" type="ORF">C3743_11265</name>
</gene>
<evidence type="ECO:0000313" key="3">
    <source>
        <dbReference type="Proteomes" id="UP000238655"/>
    </source>
</evidence>
<comment type="caution">
    <text evidence="2">The sequence shown here is derived from an EMBL/GenBank/DDBJ whole genome shotgun (WGS) entry which is preliminary data.</text>
</comment>
<evidence type="ECO:0000313" key="2">
    <source>
        <dbReference type="EMBL" id="POZ86995.1"/>
    </source>
</evidence>
<dbReference type="AlphaFoldDB" id="A0A2S5E6S5"/>
<protein>
    <submittedName>
        <fullName evidence="2">DUF4087 domain-containing protein</fullName>
    </submittedName>
</protein>
<sequence>MRPDGRCGRATSERKPGMLSGTRNDGFPMPIRFRIDHMTITRARLAMWMLGAALTLAAATQVSAAPERRCGWLENPSPANWWLNDKDGTWTLLTMGNEPVPGLDTMPDMSTKGWVVTNAGGHGYGCACLDLEIDPRTREVTRIVAARPLPLKRCKADRTLRAP</sequence>
<feature type="compositionally biased region" description="Basic and acidic residues" evidence="1">
    <location>
        <begin position="1"/>
        <end position="16"/>
    </location>
</feature>
<proteinExistence type="predicted"/>
<name>A0A2S5E6S5_9BURK</name>
<evidence type="ECO:0000256" key="1">
    <source>
        <dbReference type="SAM" id="MobiDB-lite"/>
    </source>
</evidence>
<feature type="region of interest" description="Disordered" evidence="1">
    <location>
        <begin position="1"/>
        <end position="23"/>
    </location>
</feature>
<organism evidence="2 3">
    <name type="scientific">Burkholderia contaminans</name>
    <dbReference type="NCBI Taxonomy" id="488447"/>
    <lineage>
        <taxon>Bacteria</taxon>
        <taxon>Pseudomonadati</taxon>
        <taxon>Pseudomonadota</taxon>
        <taxon>Betaproteobacteria</taxon>
        <taxon>Burkholderiales</taxon>
        <taxon>Burkholderiaceae</taxon>
        <taxon>Burkholderia</taxon>
        <taxon>Burkholderia cepacia complex</taxon>
    </lineage>
</organism>
<dbReference type="Pfam" id="PF13316">
    <property type="entry name" value="DUF4087"/>
    <property type="match status" value="1"/>
</dbReference>
<dbReference type="Proteomes" id="UP000238655">
    <property type="component" value="Chromosome 2"/>
</dbReference>
<dbReference type="InterPro" id="IPR025145">
    <property type="entry name" value="DUF4087"/>
</dbReference>
<dbReference type="EMBL" id="PQVP01000001">
    <property type="protein sequence ID" value="POZ86995.1"/>
    <property type="molecule type" value="Genomic_DNA"/>
</dbReference>